<keyword evidence="2" id="KW-1185">Reference proteome</keyword>
<dbReference type="EMBL" id="CP011971">
    <property type="protein sequence ID" value="AMN48210.1"/>
    <property type="molecule type" value="Genomic_DNA"/>
</dbReference>
<dbReference type="Proteomes" id="UP000070250">
    <property type="component" value="Chromosome"/>
</dbReference>
<dbReference type="OrthoDB" id="4380123at2"/>
<sequence>MCLLVLAWKSHPRYRLILAGNRDEFHDRPSAPLNWWQDDPRVLAGRDLKAGGTWLGVARSGRFGVVTNFRDLQAPIEKAPSRGQLVPRFLTGATSPKEFLDDLRGAAPRYSGFNLLVGGTRALYYFSNRGSAAPAPLAPGVYGLSNGLLDTPWPKLTRTRRRFEQLLMHPEIALESLFAALADREMAPPDQLPSTGLPTDWERNVSSPFVLNERYGTRCSSVLLVERNSRTTLLERRFDSAGIQTGSSRFDFTSTEMPEIWFEAEDRNAPAVTDTSFDSSPE</sequence>
<dbReference type="PATRIC" id="fig|465721.4.peg.3016"/>
<evidence type="ECO:0000313" key="2">
    <source>
        <dbReference type="Proteomes" id="UP000070250"/>
    </source>
</evidence>
<dbReference type="PANTHER" id="PTHR17985">
    <property type="entry name" value="SER/THR-RICH PROTEIN T10 IN DGCR REGION"/>
    <property type="match status" value="1"/>
</dbReference>
<dbReference type="Pfam" id="PF05742">
    <property type="entry name" value="TANGO2"/>
    <property type="match status" value="1"/>
</dbReference>
<dbReference type="RefSeq" id="WP_083536979.1">
    <property type="nucleotide sequence ID" value="NZ_CP011971.1"/>
</dbReference>
<gene>
    <name evidence="1" type="ORF">ACG33_14105</name>
</gene>
<reference evidence="1 2" key="1">
    <citation type="submission" date="2015-06" db="EMBL/GenBank/DDBJ databases">
        <title>A Comprehensive Approach to Explore the Metabolic and Phylogenetic Diversity of Bacterial Steroid Degradation in the Environment: Testosterone as an Example.</title>
        <authorList>
            <person name="Yang F.-C."/>
            <person name="Chen Y.-L."/>
            <person name="Yu C.-P."/>
            <person name="Tang S.-L."/>
            <person name="Wang P.-H."/>
            <person name="Ismail W."/>
            <person name="Wang C.-H."/>
            <person name="Yang C.-Y."/>
            <person name="Chiang Y.-R."/>
        </authorList>
    </citation>
    <scope>NUCLEOTIDE SEQUENCE [LARGE SCALE GENOMIC DNA]</scope>
    <source>
        <strain evidence="1 2">DSM 18526</strain>
    </source>
</reference>
<proteinExistence type="predicted"/>
<organism evidence="1 2">
    <name type="scientific">Steroidobacter denitrificans</name>
    <dbReference type="NCBI Taxonomy" id="465721"/>
    <lineage>
        <taxon>Bacteria</taxon>
        <taxon>Pseudomonadati</taxon>
        <taxon>Pseudomonadota</taxon>
        <taxon>Gammaproteobacteria</taxon>
        <taxon>Steroidobacterales</taxon>
        <taxon>Steroidobacteraceae</taxon>
        <taxon>Steroidobacter</taxon>
    </lineage>
</organism>
<dbReference type="STRING" id="465721.ACG33_14105"/>
<evidence type="ECO:0008006" key="3">
    <source>
        <dbReference type="Google" id="ProtNLM"/>
    </source>
</evidence>
<dbReference type="AlphaFoldDB" id="A0A127FE81"/>
<protein>
    <recommendedName>
        <fullName evidence="3">NRDE family protein</fullName>
    </recommendedName>
</protein>
<dbReference type="KEGG" id="sdf:ACG33_14105"/>
<evidence type="ECO:0000313" key="1">
    <source>
        <dbReference type="EMBL" id="AMN48210.1"/>
    </source>
</evidence>
<dbReference type="InterPro" id="IPR008551">
    <property type="entry name" value="TANGO2"/>
</dbReference>
<accession>A0A127FE81</accession>
<dbReference type="PANTHER" id="PTHR17985:SF8">
    <property type="entry name" value="TRANSPORT AND GOLGI ORGANIZATION PROTEIN 2 HOMOLOG"/>
    <property type="match status" value="1"/>
</dbReference>
<name>A0A127FE81_STEDE</name>